<evidence type="ECO:0000313" key="1">
    <source>
        <dbReference type="EMBL" id="GAA3969120.1"/>
    </source>
</evidence>
<reference evidence="2" key="1">
    <citation type="journal article" date="2019" name="Int. J. Syst. Evol. Microbiol.">
        <title>The Global Catalogue of Microorganisms (GCM) 10K type strain sequencing project: providing services to taxonomists for standard genome sequencing and annotation.</title>
        <authorList>
            <consortium name="The Broad Institute Genomics Platform"/>
            <consortium name="The Broad Institute Genome Sequencing Center for Infectious Disease"/>
            <person name="Wu L."/>
            <person name="Ma J."/>
        </authorList>
    </citation>
    <scope>NUCLEOTIDE SEQUENCE [LARGE SCALE GENOMIC DNA]</scope>
    <source>
        <strain evidence="2">JCM 17027</strain>
    </source>
</reference>
<name>A0ABP7PR56_9ACTN</name>
<evidence type="ECO:0000313" key="2">
    <source>
        <dbReference type="Proteomes" id="UP001500034"/>
    </source>
</evidence>
<dbReference type="RefSeq" id="WP_345591192.1">
    <property type="nucleotide sequence ID" value="NZ_BAABCQ010000029.1"/>
</dbReference>
<accession>A0ABP7PR56</accession>
<keyword evidence="2" id="KW-1185">Reference proteome</keyword>
<organism evidence="1 2">
    <name type="scientific">Streptomyces marokkonensis</name>
    <dbReference type="NCBI Taxonomy" id="324855"/>
    <lineage>
        <taxon>Bacteria</taxon>
        <taxon>Bacillati</taxon>
        <taxon>Actinomycetota</taxon>
        <taxon>Actinomycetes</taxon>
        <taxon>Kitasatosporales</taxon>
        <taxon>Streptomycetaceae</taxon>
        <taxon>Streptomyces</taxon>
    </lineage>
</organism>
<protein>
    <submittedName>
        <fullName evidence="1">Uncharacterized protein</fullName>
    </submittedName>
</protein>
<comment type="caution">
    <text evidence="1">The sequence shown here is derived from an EMBL/GenBank/DDBJ whole genome shotgun (WGS) entry which is preliminary data.</text>
</comment>
<dbReference type="EMBL" id="BAABCQ010000029">
    <property type="protein sequence ID" value="GAA3969120.1"/>
    <property type="molecule type" value="Genomic_DNA"/>
</dbReference>
<proteinExistence type="predicted"/>
<dbReference type="Proteomes" id="UP001500034">
    <property type="component" value="Unassembled WGS sequence"/>
</dbReference>
<gene>
    <name evidence="1" type="ORF">GCM10022384_20480</name>
</gene>
<sequence>MSGSGTEVRLPLCLVCPYGERTGSKRTPGDICARVRLSTVPDVFATTVSQDGGTAGGFHL</sequence>